<dbReference type="PANTHER" id="PTHR34298">
    <property type="entry name" value="SEGREGATION AND CONDENSATION PROTEIN B"/>
    <property type="match status" value="1"/>
</dbReference>
<keyword evidence="3" id="KW-0159">Chromosome partition</keyword>
<evidence type="ECO:0000313" key="6">
    <source>
        <dbReference type="Proteomes" id="UP000030787"/>
    </source>
</evidence>
<name>A0A0A7LDS2_9ARCH</name>
<dbReference type="PANTHER" id="PTHR34298:SF2">
    <property type="entry name" value="SEGREGATION AND CONDENSATION PROTEIN B"/>
    <property type="match status" value="1"/>
</dbReference>
<keyword evidence="1" id="KW-0963">Cytoplasm</keyword>
<dbReference type="GO" id="GO:0051304">
    <property type="term" value="P:chromosome separation"/>
    <property type="evidence" value="ECO:0007669"/>
    <property type="project" value="InterPro"/>
</dbReference>
<dbReference type="PIRSF" id="PIRSF019345">
    <property type="entry name" value="ScpB"/>
    <property type="match status" value="1"/>
</dbReference>
<dbReference type="Proteomes" id="UP000030787">
    <property type="component" value="Chromosome"/>
</dbReference>
<evidence type="ECO:0000256" key="3">
    <source>
        <dbReference type="ARBA" id="ARBA00022829"/>
    </source>
</evidence>
<keyword evidence="6" id="KW-1185">Reference proteome</keyword>
<sequence>MDGRGAVEAALFSSPEKVNVEQIAERTGIPVDDVKVALRDLKKEYDERESAIMIAKIGNEYKMMLKPEYSEVTGKFAKAELTGGMMRTLSTIAYNQPVLQSELFNARGVRTYDDVRALVEMGFVSAKRVGQTKELTTTKKFSEYFGIGSTRKEDIKKWIESQAKNIGNER</sequence>
<proteinExistence type="predicted"/>
<dbReference type="HOGENOM" id="CLU_045647_6_0_2"/>
<protein>
    <submittedName>
        <fullName evidence="5">ScpB protein</fullName>
    </submittedName>
</protein>
<dbReference type="AlphaFoldDB" id="A0A0A7LDS2"/>
<dbReference type="NCBIfam" id="TIGR00281">
    <property type="entry name" value="SMC-Scp complex subunit ScpB"/>
    <property type="match status" value="1"/>
</dbReference>
<dbReference type="Gene3D" id="1.10.10.10">
    <property type="entry name" value="Winged helix-like DNA-binding domain superfamily/Winged helix DNA-binding domain"/>
    <property type="match status" value="2"/>
</dbReference>
<dbReference type="RefSeq" id="WP_048113145.1">
    <property type="nucleotide sequence ID" value="NZ_CP010070.1"/>
</dbReference>
<keyword evidence="4" id="KW-0131">Cell cycle</keyword>
<dbReference type="GO" id="GO:0051301">
    <property type="term" value="P:cell division"/>
    <property type="evidence" value="ECO:0007669"/>
    <property type="project" value="UniProtKB-KW"/>
</dbReference>
<organism evidence="5 6">
    <name type="scientific">Candidatus Methanoplasma termitum</name>
    <dbReference type="NCBI Taxonomy" id="1577791"/>
    <lineage>
        <taxon>Archaea</taxon>
        <taxon>Methanobacteriati</taxon>
        <taxon>Thermoplasmatota</taxon>
        <taxon>Thermoplasmata</taxon>
        <taxon>Methanomassiliicoccales</taxon>
        <taxon>Methanomassiliicoccaceae</taxon>
        <taxon>Candidatus Methanoplasma</taxon>
    </lineage>
</organism>
<evidence type="ECO:0000256" key="2">
    <source>
        <dbReference type="ARBA" id="ARBA00022618"/>
    </source>
</evidence>
<dbReference type="InterPro" id="IPR036390">
    <property type="entry name" value="WH_DNA-bd_sf"/>
</dbReference>
<evidence type="ECO:0000256" key="4">
    <source>
        <dbReference type="ARBA" id="ARBA00023306"/>
    </source>
</evidence>
<dbReference type="SUPFAM" id="SSF46785">
    <property type="entry name" value="Winged helix' DNA-binding domain"/>
    <property type="match status" value="2"/>
</dbReference>
<reference evidence="5 6" key="1">
    <citation type="journal article" date="2014" name="Appl. Environ. Microbiol.">
        <title>Comparative Genome Analysis of 'Candidatus Methanoplasma termitum' Indicates a New Mode of Energy Metabolism in the Seventh Order of Methanogens.</title>
        <authorList>
            <person name="Lang K."/>
            <person name="Schuldes J."/>
            <person name="Klingl A."/>
            <person name="Poehlein A."/>
            <person name="Daniel R."/>
            <person name="Brune A."/>
        </authorList>
    </citation>
    <scope>NUCLEOTIDE SEQUENCE [LARGE SCALE GENOMIC DNA]</scope>
    <source>
        <strain evidence="6">Mpt1</strain>
    </source>
</reference>
<accession>A0A0A7LDS2</accession>
<dbReference type="KEGG" id="mear:Mpt1_c12410"/>
<gene>
    <name evidence="5" type="primary">scpB</name>
    <name evidence="5" type="ORF">Mpt1_c12410</name>
</gene>
<dbReference type="STRING" id="1577791.Mpt1_c12410"/>
<dbReference type="InterPro" id="IPR005234">
    <property type="entry name" value="ScpB_csome_segregation"/>
</dbReference>
<dbReference type="OrthoDB" id="8628at2157"/>
<dbReference type="EMBL" id="CP010070">
    <property type="protein sequence ID" value="AIZ57103.1"/>
    <property type="molecule type" value="Genomic_DNA"/>
</dbReference>
<evidence type="ECO:0000313" key="5">
    <source>
        <dbReference type="EMBL" id="AIZ57103.1"/>
    </source>
</evidence>
<dbReference type="InterPro" id="IPR036388">
    <property type="entry name" value="WH-like_DNA-bd_sf"/>
</dbReference>
<evidence type="ECO:0000256" key="1">
    <source>
        <dbReference type="ARBA" id="ARBA00022490"/>
    </source>
</evidence>
<dbReference type="Pfam" id="PF04079">
    <property type="entry name" value="SMC_ScpB"/>
    <property type="match status" value="1"/>
</dbReference>
<dbReference type="GeneID" id="24818902"/>
<keyword evidence="2" id="KW-0132">Cell division</keyword>